<feature type="domain" description="HTH tetR-type" evidence="4">
    <location>
        <begin position="8"/>
        <end position="54"/>
    </location>
</feature>
<dbReference type="GO" id="GO:0003677">
    <property type="term" value="F:DNA binding"/>
    <property type="evidence" value="ECO:0007669"/>
    <property type="project" value="UniProtKB-KW"/>
</dbReference>
<dbReference type="PANTHER" id="PTHR47506">
    <property type="entry name" value="TRANSCRIPTIONAL REGULATORY PROTEIN"/>
    <property type="match status" value="1"/>
</dbReference>
<dbReference type="SUPFAM" id="SSF46689">
    <property type="entry name" value="Homeodomain-like"/>
    <property type="match status" value="1"/>
</dbReference>
<evidence type="ECO:0000313" key="6">
    <source>
        <dbReference type="Proteomes" id="UP000538507"/>
    </source>
</evidence>
<sequence>MASWLPLRMARAIFVEKGYAETATPEIVTEAGVTRGALYHHFEDEDKKALFRAVVEC</sequence>
<evidence type="ECO:0000256" key="2">
    <source>
        <dbReference type="ARBA" id="ARBA00023125"/>
    </source>
</evidence>
<dbReference type="InterPro" id="IPR009057">
    <property type="entry name" value="Homeodomain-like_sf"/>
</dbReference>
<dbReference type="InterPro" id="IPR001647">
    <property type="entry name" value="HTH_TetR"/>
</dbReference>
<dbReference type="AlphaFoldDB" id="A0AAE2SY87"/>
<evidence type="ECO:0000313" key="5">
    <source>
        <dbReference type="EMBL" id="MBB4292736.1"/>
    </source>
</evidence>
<dbReference type="Gene3D" id="1.10.357.10">
    <property type="entry name" value="Tetracycline Repressor, domain 2"/>
    <property type="match status" value="1"/>
</dbReference>
<keyword evidence="1" id="KW-0805">Transcription regulation</keyword>
<organism evidence="5 6">
    <name type="scientific">Rhizobium leguminosarum</name>
    <dbReference type="NCBI Taxonomy" id="384"/>
    <lineage>
        <taxon>Bacteria</taxon>
        <taxon>Pseudomonadati</taxon>
        <taxon>Pseudomonadota</taxon>
        <taxon>Alphaproteobacteria</taxon>
        <taxon>Hyphomicrobiales</taxon>
        <taxon>Rhizobiaceae</taxon>
        <taxon>Rhizobium/Agrobacterium group</taxon>
        <taxon>Rhizobium</taxon>
    </lineage>
</organism>
<gene>
    <name evidence="5" type="ORF">GGE16_004816</name>
</gene>
<evidence type="ECO:0000256" key="1">
    <source>
        <dbReference type="ARBA" id="ARBA00023015"/>
    </source>
</evidence>
<evidence type="ECO:0000259" key="4">
    <source>
        <dbReference type="Pfam" id="PF00440"/>
    </source>
</evidence>
<proteinExistence type="predicted"/>
<evidence type="ECO:0000256" key="3">
    <source>
        <dbReference type="ARBA" id="ARBA00023163"/>
    </source>
</evidence>
<dbReference type="PRINTS" id="PR00455">
    <property type="entry name" value="HTHTETR"/>
</dbReference>
<dbReference type="PANTHER" id="PTHR47506:SF1">
    <property type="entry name" value="HTH-TYPE TRANSCRIPTIONAL REGULATOR YJDC"/>
    <property type="match status" value="1"/>
</dbReference>
<protein>
    <submittedName>
        <fullName evidence="5">AcrR family transcriptional regulator</fullName>
    </submittedName>
</protein>
<keyword evidence="3" id="KW-0804">Transcription</keyword>
<comment type="caution">
    <text evidence="5">The sequence shown here is derived from an EMBL/GenBank/DDBJ whole genome shotgun (WGS) entry which is preliminary data.</text>
</comment>
<name>A0AAE2SY87_RHILE</name>
<dbReference type="EMBL" id="JACIGO010000007">
    <property type="protein sequence ID" value="MBB4292736.1"/>
    <property type="molecule type" value="Genomic_DNA"/>
</dbReference>
<dbReference type="Proteomes" id="UP000538507">
    <property type="component" value="Unassembled WGS sequence"/>
</dbReference>
<dbReference type="Pfam" id="PF00440">
    <property type="entry name" value="TetR_N"/>
    <property type="match status" value="1"/>
</dbReference>
<reference evidence="5 6" key="1">
    <citation type="submission" date="2020-08" db="EMBL/GenBank/DDBJ databases">
        <title>Genomic Encyclopedia of Type Strains, Phase IV (KMG-V): Genome sequencing to study the core and pangenomes of soil and plant-associated prokaryotes.</title>
        <authorList>
            <person name="Whitman W."/>
        </authorList>
    </citation>
    <scope>NUCLEOTIDE SEQUENCE [LARGE SCALE GENOMIC DNA]</scope>
    <source>
        <strain evidence="5 6">SEMIA 415</strain>
    </source>
</reference>
<keyword evidence="2" id="KW-0238">DNA-binding</keyword>
<accession>A0AAE2SY87</accession>